<dbReference type="Pfam" id="PF22491">
    <property type="entry name" value="DUF6988"/>
    <property type="match status" value="1"/>
</dbReference>
<evidence type="ECO:0000313" key="1">
    <source>
        <dbReference type="EMBL" id="TWD77478.1"/>
    </source>
</evidence>
<accession>A0A561BF81</accession>
<organism evidence="1 2">
    <name type="scientific">Variovorax beijingensis</name>
    <dbReference type="NCBI Taxonomy" id="2496117"/>
    <lineage>
        <taxon>Bacteria</taxon>
        <taxon>Pseudomonadati</taxon>
        <taxon>Pseudomonadota</taxon>
        <taxon>Betaproteobacteria</taxon>
        <taxon>Burkholderiales</taxon>
        <taxon>Comamonadaceae</taxon>
        <taxon>Variovorax</taxon>
    </lineage>
</organism>
<dbReference type="InterPro" id="IPR054257">
    <property type="entry name" value="DUF6988"/>
</dbReference>
<proteinExistence type="predicted"/>
<comment type="caution">
    <text evidence="1">The sequence shown here is derived from an EMBL/GenBank/DDBJ whole genome shotgun (WGS) entry which is preliminary data.</text>
</comment>
<sequence length="248" mass="27130">MEVTGLFIFHQMIALAIENARKHTPIFVAMPIERILRRSEELDDAIVQLLDLDDYPVYGEDAPRMGLSVTAASLAMEHARALRNLVAGGFVSSAVPLMRLQYEATARSAWLLFAASDEHVTLAAAPLTAEADEAARKLPLARDMIKQLRNASVAVPAAAAPAAMLGRFDDMQRHALNSFVHGGIHALHRHQDGFPVQIVRQLIECSNGLVTISAMMLAILTGDRLLATRMNRVHVGFEDCLTPILSSY</sequence>
<protein>
    <submittedName>
        <fullName evidence="1">Uncharacterized protein</fullName>
    </submittedName>
</protein>
<gene>
    <name evidence="1" type="ORF">FB547_10912</name>
</gene>
<dbReference type="AlphaFoldDB" id="A0A561BF81"/>
<dbReference type="Proteomes" id="UP000319722">
    <property type="component" value="Unassembled WGS sequence"/>
</dbReference>
<dbReference type="EMBL" id="VIVL01000009">
    <property type="protein sequence ID" value="TWD77478.1"/>
    <property type="molecule type" value="Genomic_DNA"/>
</dbReference>
<evidence type="ECO:0000313" key="2">
    <source>
        <dbReference type="Proteomes" id="UP000319722"/>
    </source>
</evidence>
<name>A0A561BF81_9BURK</name>
<reference evidence="1 2" key="1">
    <citation type="submission" date="2019-06" db="EMBL/GenBank/DDBJ databases">
        <title>Sorghum-associated microbial communities from plants grown in Nebraska, USA.</title>
        <authorList>
            <person name="Schachtman D."/>
        </authorList>
    </citation>
    <scope>NUCLEOTIDE SEQUENCE [LARGE SCALE GENOMIC DNA]</scope>
    <source>
        <strain evidence="1 2">T529</strain>
    </source>
</reference>